<gene>
    <name evidence="1" type="ORF">MAESPC_00113</name>
</gene>
<protein>
    <submittedName>
        <fullName evidence="1">Uncharacterized protein</fullName>
    </submittedName>
</protein>
<organism evidence="1 2">
    <name type="scientific">Microcystis aeruginosa SPC777</name>
    <dbReference type="NCBI Taxonomy" id="482300"/>
    <lineage>
        <taxon>Bacteria</taxon>
        <taxon>Bacillati</taxon>
        <taxon>Cyanobacteriota</taxon>
        <taxon>Cyanophyceae</taxon>
        <taxon>Oscillatoriophycideae</taxon>
        <taxon>Chroococcales</taxon>
        <taxon>Microcystaceae</taxon>
        <taxon>Microcystis</taxon>
    </lineage>
</organism>
<dbReference type="Proteomes" id="UP000014617">
    <property type="component" value="Unassembled WGS sequence"/>
</dbReference>
<sequence length="31" mass="3690">MNVSEKTSDSINLKEDVRTFNQSLQEFLRFI</sequence>
<evidence type="ECO:0000313" key="2">
    <source>
        <dbReference type="Proteomes" id="UP000014617"/>
    </source>
</evidence>
<evidence type="ECO:0000313" key="1">
    <source>
        <dbReference type="EMBL" id="EPF24907.1"/>
    </source>
</evidence>
<comment type="caution">
    <text evidence="1">The sequence shown here is derived from an EMBL/GenBank/DDBJ whole genome shotgun (WGS) entry which is preliminary data.</text>
</comment>
<reference evidence="1 2" key="1">
    <citation type="journal article" date="2013" name="Genome Announc.">
        <title>Draft Genome Sequence of the Brazilian Toxic Bloom-Forming Cyanobacterium Microcystis aeruginosa Strain SPC777.</title>
        <authorList>
            <person name="Fiore M.F."/>
            <person name="Alvarenga D.O."/>
            <person name="Varani A.M."/>
            <person name="Hoff-Risseti C."/>
            <person name="Crespim E."/>
            <person name="Ramos R.T."/>
            <person name="Silva A."/>
            <person name="Schaker P.D."/>
            <person name="Heck K."/>
            <person name="Rigonato J."/>
            <person name="Schneider M.P."/>
        </authorList>
    </citation>
    <scope>NUCLEOTIDE SEQUENCE [LARGE SCALE GENOMIC DNA]</scope>
    <source>
        <strain evidence="2">SPC 777</strain>
    </source>
</reference>
<accession>S3JYU9</accession>
<dbReference type="AlphaFoldDB" id="S3JYU9"/>
<name>S3JYU9_MICAE</name>
<dbReference type="EMBL" id="ASZQ01000002">
    <property type="protein sequence ID" value="EPF24907.1"/>
    <property type="molecule type" value="Genomic_DNA"/>
</dbReference>
<proteinExistence type="predicted"/>